<dbReference type="EMBL" id="JXTC01000322">
    <property type="protein sequence ID" value="PON65232.1"/>
    <property type="molecule type" value="Genomic_DNA"/>
</dbReference>
<keyword evidence="2" id="KW-1185">Reference proteome</keyword>
<comment type="caution">
    <text evidence="1">The sequence shown here is derived from an EMBL/GenBank/DDBJ whole genome shotgun (WGS) entry which is preliminary data.</text>
</comment>
<dbReference type="AlphaFoldDB" id="A0A2P5CW06"/>
<accession>A0A2P5CW06</accession>
<dbReference type="Proteomes" id="UP000237000">
    <property type="component" value="Unassembled WGS sequence"/>
</dbReference>
<proteinExistence type="predicted"/>
<protein>
    <submittedName>
        <fullName evidence="1">Uncharacterized protein</fullName>
    </submittedName>
</protein>
<dbReference type="InParanoid" id="A0A2P5CW06"/>
<evidence type="ECO:0000313" key="2">
    <source>
        <dbReference type="Proteomes" id="UP000237000"/>
    </source>
</evidence>
<name>A0A2P5CW06_TREOI</name>
<reference evidence="2" key="1">
    <citation type="submission" date="2016-06" db="EMBL/GenBank/DDBJ databases">
        <title>Parallel loss of symbiosis genes in relatives of nitrogen-fixing non-legume Parasponia.</title>
        <authorList>
            <person name="Van Velzen R."/>
            <person name="Holmer R."/>
            <person name="Bu F."/>
            <person name="Rutten L."/>
            <person name="Van Zeijl A."/>
            <person name="Liu W."/>
            <person name="Santuari L."/>
            <person name="Cao Q."/>
            <person name="Sharma T."/>
            <person name="Shen D."/>
            <person name="Roswanjaya Y."/>
            <person name="Wardhani T."/>
            <person name="Kalhor M.S."/>
            <person name="Jansen J."/>
            <person name="Van den Hoogen J."/>
            <person name="Gungor B."/>
            <person name="Hartog M."/>
            <person name="Hontelez J."/>
            <person name="Verver J."/>
            <person name="Yang W.-C."/>
            <person name="Schijlen E."/>
            <person name="Repin R."/>
            <person name="Schilthuizen M."/>
            <person name="Schranz E."/>
            <person name="Heidstra R."/>
            <person name="Miyata K."/>
            <person name="Fedorova E."/>
            <person name="Kohlen W."/>
            <person name="Bisseling T."/>
            <person name="Smit S."/>
            <person name="Geurts R."/>
        </authorList>
    </citation>
    <scope>NUCLEOTIDE SEQUENCE [LARGE SCALE GENOMIC DNA]</scope>
    <source>
        <strain evidence="2">cv. RG33-2</strain>
    </source>
</reference>
<organism evidence="1 2">
    <name type="scientific">Trema orientale</name>
    <name type="common">Charcoal tree</name>
    <name type="synonym">Celtis orientalis</name>
    <dbReference type="NCBI Taxonomy" id="63057"/>
    <lineage>
        <taxon>Eukaryota</taxon>
        <taxon>Viridiplantae</taxon>
        <taxon>Streptophyta</taxon>
        <taxon>Embryophyta</taxon>
        <taxon>Tracheophyta</taxon>
        <taxon>Spermatophyta</taxon>
        <taxon>Magnoliopsida</taxon>
        <taxon>eudicotyledons</taxon>
        <taxon>Gunneridae</taxon>
        <taxon>Pentapetalae</taxon>
        <taxon>rosids</taxon>
        <taxon>fabids</taxon>
        <taxon>Rosales</taxon>
        <taxon>Cannabaceae</taxon>
        <taxon>Trema</taxon>
    </lineage>
</organism>
<evidence type="ECO:0000313" key="1">
    <source>
        <dbReference type="EMBL" id="PON65232.1"/>
    </source>
</evidence>
<gene>
    <name evidence="1" type="ORF">TorRG33x02_271280</name>
</gene>
<sequence length="209" mass="23380">MSTNIFGLVTPQIESSLSHVFRLKNLTFKIAINSINSVVIELEKVLRQWRRNQVGGDTVHPNPILSKLHSRVPHEPYRTMLRTRVSMGRHSTYGGTNTSCRYYATPASRDHGSCGVLRSKAPTKLTLITRSNSALSLSRMLGLDGSTMPALLNMMSSFPCSEMALLTAFSTSSSFVTSHRTKKAEFRRSLHKDWPNSSWISAIRTLAPW</sequence>